<keyword evidence="8" id="KW-1185">Reference proteome</keyword>
<reference evidence="7" key="3">
    <citation type="submission" date="2025-09" db="UniProtKB">
        <authorList>
            <consortium name="Ensembl"/>
        </authorList>
    </citation>
    <scope>IDENTIFICATION</scope>
    <source>
        <strain evidence="7">Brown Norway</strain>
    </source>
</reference>
<dbReference type="AGR" id="RGD:150344716"/>
<dbReference type="Pfam" id="PF07686">
    <property type="entry name" value="V-set"/>
    <property type="match status" value="1"/>
</dbReference>
<organism evidence="7 8">
    <name type="scientific">Rattus norvegicus</name>
    <name type="common">Rat</name>
    <dbReference type="NCBI Taxonomy" id="10116"/>
    <lineage>
        <taxon>Eukaryota</taxon>
        <taxon>Metazoa</taxon>
        <taxon>Chordata</taxon>
        <taxon>Craniata</taxon>
        <taxon>Vertebrata</taxon>
        <taxon>Euteleostomi</taxon>
        <taxon>Mammalia</taxon>
        <taxon>Eutheria</taxon>
        <taxon>Euarchontoglires</taxon>
        <taxon>Glires</taxon>
        <taxon>Rodentia</taxon>
        <taxon>Myomorpha</taxon>
        <taxon>Muroidea</taxon>
        <taxon>Muridae</taxon>
        <taxon>Murinae</taxon>
        <taxon>Rattus</taxon>
    </lineage>
</organism>
<dbReference type="GO" id="GO:0002250">
    <property type="term" value="P:adaptive immune response"/>
    <property type="evidence" value="ECO:0007669"/>
    <property type="project" value="UniProtKB-KW"/>
</dbReference>
<dbReference type="GO" id="GO:0005886">
    <property type="term" value="C:plasma membrane"/>
    <property type="evidence" value="ECO:0000318"/>
    <property type="project" value="GO_Central"/>
</dbReference>
<dbReference type="SUPFAM" id="SSF48726">
    <property type="entry name" value="Immunoglobulin"/>
    <property type="match status" value="1"/>
</dbReference>
<dbReference type="InterPro" id="IPR036179">
    <property type="entry name" value="Ig-like_dom_sf"/>
</dbReference>
<feature type="signal peptide" evidence="5">
    <location>
        <begin position="1"/>
        <end position="21"/>
    </location>
</feature>
<dbReference type="InterPro" id="IPR050413">
    <property type="entry name" value="TCR_beta_variable"/>
</dbReference>
<evidence type="ECO:0000256" key="1">
    <source>
        <dbReference type="ARBA" id="ARBA00022729"/>
    </source>
</evidence>
<dbReference type="SMART" id="SM00406">
    <property type="entry name" value="IGv"/>
    <property type="match status" value="1"/>
</dbReference>
<protein>
    <recommendedName>
        <fullName evidence="6">Ig-like domain-containing protein</fullName>
    </recommendedName>
</protein>
<feature type="domain" description="Ig-like" evidence="6">
    <location>
        <begin position="34"/>
        <end position="111"/>
    </location>
</feature>
<keyword evidence="4" id="KW-0393">Immunoglobulin domain</keyword>
<evidence type="ECO:0000259" key="6">
    <source>
        <dbReference type="PROSITE" id="PS50835"/>
    </source>
</evidence>
<dbReference type="OMA" id="PQWNLTQ"/>
<dbReference type="PANTHER" id="PTHR23268">
    <property type="entry name" value="T-CELL RECEPTOR BETA CHAIN"/>
    <property type="match status" value="1"/>
</dbReference>
<dbReference type="Proteomes" id="UP000002494">
    <property type="component" value="Chromosome 4"/>
</dbReference>
<dbReference type="InterPro" id="IPR013783">
    <property type="entry name" value="Ig-like_fold"/>
</dbReference>
<sequence>MNMRFLCCVALYLLLAGSLDCQVIQTPQHLLRGKGQKAKMTCIAEKGHTFVYWYQQKQNKELKFLIYFQRQEPRDSIDLVKERFLAECPLNSPCSLEIQSSEAGDSALYLCASSLSTALKCVLFLAHKLSMEPTQEAGDTLGWKEGREMNGSQCKPQQISHKSRMCLEVE</sequence>
<dbReference type="InterPro" id="IPR013106">
    <property type="entry name" value="Ig_V-set"/>
</dbReference>
<feature type="chain" id="PRO_5035327085" description="Ig-like domain-containing protein" evidence="5">
    <location>
        <begin position="22"/>
        <end position="170"/>
    </location>
</feature>
<dbReference type="InterPro" id="IPR007110">
    <property type="entry name" value="Ig-like_dom"/>
</dbReference>
<evidence type="ECO:0000256" key="4">
    <source>
        <dbReference type="ARBA" id="ARBA00023319"/>
    </source>
</evidence>
<reference evidence="7" key="1">
    <citation type="submission" date="2024-01" db="EMBL/GenBank/DDBJ databases">
        <title>GRCr8: a new rat reference genome assembly contstructed from accurate long reads and long range scaffolding.</title>
        <authorList>
            <person name="Doris P.A."/>
            <person name="Kalbfleisch T."/>
            <person name="Li K."/>
            <person name="Howe K."/>
            <person name="Wood J."/>
        </authorList>
    </citation>
    <scope>NUCLEOTIDE SEQUENCE [LARGE SCALE GENOMIC DNA]</scope>
    <source>
        <strain evidence="7">Brown Norway</strain>
    </source>
</reference>
<dbReference type="Gene3D" id="2.60.40.10">
    <property type="entry name" value="Immunoglobulins"/>
    <property type="match status" value="1"/>
</dbReference>
<dbReference type="GO" id="GO:0007166">
    <property type="term" value="P:cell surface receptor signaling pathway"/>
    <property type="evidence" value="ECO:0000318"/>
    <property type="project" value="GO_Central"/>
</dbReference>
<evidence type="ECO:0000313" key="9">
    <source>
        <dbReference type="RGD" id="150344716"/>
    </source>
</evidence>
<proteinExistence type="predicted"/>
<dbReference type="RGD" id="150344716">
    <property type="gene designation" value="ENSRNOG00000064192"/>
</dbReference>
<evidence type="ECO:0000313" key="7">
    <source>
        <dbReference type="Ensembl" id="ENSRNOP00000077593.1"/>
    </source>
</evidence>
<evidence type="ECO:0000256" key="3">
    <source>
        <dbReference type="ARBA" id="ARBA00023130"/>
    </source>
</evidence>
<dbReference type="OrthoDB" id="9803478at2759"/>
<accession>A0A8I5Y615</accession>
<evidence type="ECO:0000313" key="8">
    <source>
        <dbReference type="Proteomes" id="UP000002494"/>
    </source>
</evidence>
<dbReference type="PANTHER" id="PTHR23268:SF82">
    <property type="entry name" value="NON-FUNCTIONAL T CELL RECEPTOR BETA VARIABLE 23-1-RELATED"/>
    <property type="match status" value="1"/>
</dbReference>
<gene>
    <name evidence="9" type="primary">ENSRNOG00000064192</name>
</gene>
<dbReference type="Ensembl" id="ENSRNOT00000113575.2">
    <property type="protein sequence ID" value="ENSRNOP00000077593.1"/>
    <property type="gene ID" value="ENSRNOG00000064192.2"/>
</dbReference>
<evidence type="ECO:0000256" key="2">
    <source>
        <dbReference type="ARBA" id="ARBA00022859"/>
    </source>
</evidence>
<evidence type="ECO:0000256" key="5">
    <source>
        <dbReference type="SAM" id="SignalP"/>
    </source>
</evidence>
<dbReference type="FunCoup" id="A0A8I5Y615">
    <property type="interactions" value="402"/>
</dbReference>
<keyword evidence="2" id="KW-0391">Immunity</keyword>
<keyword evidence="3" id="KW-1064">Adaptive immunity</keyword>
<reference evidence="7" key="2">
    <citation type="submission" date="2025-08" db="UniProtKB">
        <authorList>
            <consortium name="Ensembl"/>
        </authorList>
    </citation>
    <scope>IDENTIFICATION</scope>
    <source>
        <strain evidence="7">Brown Norway</strain>
    </source>
</reference>
<name>A0A8I5Y615_RAT</name>
<dbReference type="PROSITE" id="PS50835">
    <property type="entry name" value="IG_LIKE"/>
    <property type="match status" value="1"/>
</dbReference>
<keyword evidence="1 5" id="KW-0732">Signal</keyword>
<dbReference type="GeneTree" id="ENSGT00940000155819"/>
<dbReference type="AlphaFoldDB" id="A0A8I5Y615"/>